<feature type="transmembrane region" description="Helical" evidence="1">
    <location>
        <begin position="55"/>
        <end position="79"/>
    </location>
</feature>
<dbReference type="EMBL" id="BARS01016890">
    <property type="protein sequence ID" value="GAF91870.1"/>
    <property type="molecule type" value="Genomic_DNA"/>
</dbReference>
<dbReference type="NCBIfam" id="NF037947">
    <property type="entry name" value="holin_4"/>
    <property type="match status" value="1"/>
</dbReference>
<evidence type="ECO:0000256" key="1">
    <source>
        <dbReference type="SAM" id="Phobius"/>
    </source>
</evidence>
<feature type="transmembrane region" description="Helical" evidence="1">
    <location>
        <begin position="7"/>
        <end position="28"/>
    </location>
</feature>
<evidence type="ECO:0008006" key="3">
    <source>
        <dbReference type="Google" id="ProtNLM"/>
    </source>
</evidence>
<gene>
    <name evidence="2" type="ORF">S01H1_27700</name>
</gene>
<sequence>MKLNIKAFALACGLIWGLGLFLLTWWIIAIEGVTEEVPFIGRIYRGYNITPLGSVIGLIWAFIDGAIGGAIFAWLYNLISSHTSGQKEQAT</sequence>
<dbReference type="AlphaFoldDB" id="X0UTU2"/>
<accession>X0UTU2</accession>
<evidence type="ECO:0000313" key="2">
    <source>
        <dbReference type="EMBL" id="GAF91870.1"/>
    </source>
</evidence>
<proteinExistence type="predicted"/>
<keyword evidence="1" id="KW-0812">Transmembrane</keyword>
<protein>
    <recommendedName>
        <fullName evidence="3">Membrane-associated protein</fullName>
    </recommendedName>
</protein>
<keyword evidence="1" id="KW-1133">Transmembrane helix</keyword>
<reference evidence="2" key="1">
    <citation type="journal article" date="2014" name="Front. Microbiol.">
        <title>High frequency of phylogenetically diverse reductive dehalogenase-homologous genes in deep subseafloor sedimentary metagenomes.</title>
        <authorList>
            <person name="Kawai M."/>
            <person name="Futagami T."/>
            <person name="Toyoda A."/>
            <person name="Takaki Y."/>
            <person name="Nishi S."/>
            <person name="Hori S."/>
            <person name="Arai W."/>
            <person name="Tsubouchi T."/>
            <person name="Morono Y."/>
            <person name="Uchiyama I."/>
            <person name="Ito T."/>
            <person name="Fujiyama A."/>
            <person name="Inagaki F."/>
            <person name="Takami H."/>
        </authorList>
    </citation>
    <scope>NUCLEOTIDE SEQUENCE</scope>
    <source>
        <strain evidence="2">Expedition CK06-06</strain>
    </source>
</reference>
<keyword evidence="1" id="KW-0472">Membrane</keyword>
<organism evidence="2">
    <name type="scientific">marine sediment metagenome</name>
    <dbReference type="NCBI Taxonomy" id="412755"/>
    <lineage>
        <taxon>unclassified sequences</taxon>
        <taxon>metagenomes</taxon>
        <taxon>ecological metagenomes</taxon>
    </lineage>
</organism>
<name>X0UTU2_9ZZZZ</name>
<comment type="caution">
    <text evidence="2">The sequence shown here is derived from an EMBL/GenBank/DDBJ whole genome shotgun (WGS) entry which is preliminary data.</text>
</comment>